<gene>
    <name evidence="1" type="ORF">BV22DRAFT_1052703</name>
</gene>
<name>A0ACB8AV29_9AGAM</name>
<keyword evidence="2" id="KW-1185">Reference proteome</keyword>
<dbReference type="Proteomes" id="UP000790709">
    <property type="component" value="Unassembled WGS sequence"/>
</dbReference>
<evidence type="ECO:0000313" key="1">
    <source>
        <dbReference type="EMBL" id="KAH7917075.1"/>
    </source>
</evidence>
<feature type="non-terminal residue" evidence="1">
    <location>
        <position position="277"/>
    </location>
</feature>
<protein>
    <submittedName>
        <fullName evidence="1">Uncharacterized protein</fullName>
    </submittedName>
</protein>
<reference evidence="1" key="1">
    <citation type="journal article" date="2021" name="New Phytol.">
        <title>Evolutionary innovations through gain and loss of genes in the ectomycorrhizal Boletales.</title>
        <authorList>
            <person name="Wu G."/>
            <person name="Miyauchi S."/>
            <person name="Morin E."/>
            <person name="Kuo A."/>
            <person name="Drula E."/>
            <person name="Varga T."/>
            <person name="Kohler A."/>
            <person name="Feng B."/>
            <person name="Cao Y."/>
            <person name="Lipzen A."/>
            <person name="Daum C."/>
            <person name="Hundley H."/>
            <person name="Pangilinan J."/>
            <person name="Johnson J."/>
            <person name="Barry K."/>
            <person name="LaButti K."/>
            <person name="Ng V."/>
            <person name="Ahrendt S."/>
            <person name="Min B."/>
            <person name="Choi I.G."/>
            <person name="Park H."/>
            <person name="Plett J.M."/>
            <person name="Magnuson J."/>
            <person name="Spatafora J.W."/>
            <person name="Nagy L.G."/>
            <person name="Henrissat B."/>
            <person name="Grigoriev I.V."/>
            <person name="Yang Z.L."/>
            <person name="Xu J."/>
            <person name="Martin F.M."/>
        </authorList>
    </citation>
    <scope>NUCLEOTIDE SEQUENCE</scope>
    <source>
        <strain evidence="1">KUC20120723A-06</strain>
    </source>
</reference>
<organism evidence="1 2">
    <name type="scientific">Leucogyrophana mollusca</name>
    <dbReference type="NCBI Taxonomy" id="85980"/>
    <lineage>
        <taxon>Eukaryota</taxon>
        <taxon>Fungi</taxon>
        <taxon>Dikarya</taxon>
        <taxon>Basidiomycota</taxon>
        <taxon>Agaricomycotina</taxon>
        <taxon>Agaricomycetes</taxon>
        <taxon>Agaricomycetidae</taxon>
        <taxon>Boletales</taxon>
        <taxon>Boletales incertae sedis</taxon>
        <taxon>Leucogyrophana</taxon>
    </lineage>
</organism>
<evidence type="ECO:0000313" key="2">
    <source>
        <dbReference type="Proteomes" id="UP000790709"/>
    </source>
</evidence>
<sequence>MSTNTPNDDDRTRIQESVPEKTHQQRPCAVTALQTLATMIMIAVNHQESYLVQSTTPARVHHKSGADLESLPAFNISLSWTPPAAPYNCHIAVMENIGFGITPHISHRCPDTSCPTHPRAAPTQHLYPAQIPSLAIKQQDQAAYGGALAGVNDLWRLGCNPLESYPKVLPASYTIMMMGGVMLLMVRPDLWAACHAGACGPRAREKSHMRQRGRRAQGALGCGGTRRGGGRRRRRAGDLHRDEGGHAMKQREPLSSTKCPAPAHKLAFVILRTSIDG</sequence>
<dbReference type="EMBL" id="MU267296">
    <property type="protein sequence ID" value="KAH7917075.1"/>
    <property type="molecule type" value="Genomic_DNA"/>
</dbReference>
<proteinExistence type="predicted"/>
<comment type="caution">
    <text evidence="1">The sequence shown here is derived from an EMBL/GenBank/DDBJ whole genome shotgun (WGS) entry which is preliminary data.</text>
</comment>
<accession>A0ACB8AV29</accession>